<dbReference type="FunFam" id="3.40.50.300:FF:000053">
    <property type="entry name" value="Signal recognition particle receptor FtsY"/>
    <property type="match status" value="1"/>
</dbReference>
<dbReference type="Pfam" id="PF00448">
    <property type="entry name" value="SRP54"/>
    <property type="match status" value="1"/>
</dbReference>
<evidence type="ECO:0000256" key="8">
    <source>
        <dbReference type="ARBA" id="ARBA00048027"/>
    </source>
</evidence>
<evidence type="ECO:0000313" key="11">
    <source>
        <dbReference type="EMBL" id="QYM78276.1"/>
    </source>
</evidence>
<dbReference type="SUPFAM" id="SSF47364">
    <property type="entry name" value="Domain of the SRP/SRP receptor G-proteins"/>
    <property type="match status" value="1"/>
</dbReference>
<dbReference type="InterPro" id="IPR000897">
    <property type="entry name" value="SRP54_GTPase_dom"/>
</dbReference>
<comment type="catalytic activity">
    <reaction evidence="8 9">
        <text>GTP + H2O = GDP + phosphate + H(+)</text>
        <dbReference type="Rhea" id="RHEA:19669"/>
        <dbReference type="ChEBI" id="CHEBI:15377"/>
        <dbReference type="ChEBI" id="CHEBI:15378"/>
        <dbReference type="ChEBI" id="CHEBI:37565"/>
        <dbReference type="ChEBI" id="CHEBI:43474"/>
        <dbReference type="ChEBI" id="CHEBI:58189"/>
        <dbReference type="EC" id="3.6.5.4"/>
    </reaction>
</comment>
<dbReference type="NCBIfam" id="TIGR00064">
    <property type="entry name" value="ftsY"/>
    <property type="match status" value="1"/>
</dbReference>
<dbReference type="GO" id="GO:0003924">
    <property type="term" value="F:GTPase activity"/>
    <property type="evidence" value="ECO:0007669"/>
    <property type="project" value="UniProtKB-UniRule"/>
</dbReference>
<evidence type="ECO:0000256" key="9">
    <source>
        <dbReference type="HAMAP-Rule" id="MF_00920"/>
    </source>
</evidence>
<keyword evidence="5 9" id="KW-0342">GTP-binding</keyword>
<dbReference type="GO" id="GO:0005047">
    <property type="term" value="F:signal recognition particle binding"/>
    <property type="evidence" value="ECO:0007669"/>
    <property type="project" value="TreeGrafter"/>
</dbReference>
<name>A0A8F9TUK1_9BACT</name>
<dbReference type="GO" id="GO:0005737">
    <property type="term" value="C:cytoplasm"/>
    <property type="evidence" value="ECO:0007669"/>
    <property type="project" value="UniProtKB-SubCell"/>
</dbReference>
<feature type="domain" description="SRP54-type proteins GTP-binding" evidence="10">
    <location>
        <begin position="304"/>
        <end position="317"/>
    </location>
</feature>
<dbReference type="InterPro" id="IPR027417">
    <property type="entry name" value="P-loop_NTPase"/>
</dbReference>
<accession>A0A8F9TUK1</accession>
<comment type="function">
    <text evidence="9">Involved in targeting and insertion of nascent membrane proteins into the cytoplasmic membrane. Acts as a receptor for the complex formed by the signal recognition particle (SRP) and the ribosome-nascent chain (RNC).</text>
</comment>
<dbReference type="SMART" id="SM00962">
    <property type="entry name" value="SRP54"/>
    <property type="match status" value="1"/>
</dbReference>
<evidence type="ECO:0000256" key="5">
    <source>
        <dbReference type="ARBA" id="ARBA00023134"/>
    </source>
</evidence>
<comment type="subunit">
    <text evidence="9">Part of the signal recognition particle protein translocation system, which is composed of SRP and FtsY.</text>
</comment>
<gene>
    <name evidence="9 11" type="primary">ftsY</name>
    <name evidence="11" type="ORF">K0B96_13330</name>
</gene>
<evidence type="ECO:0000256" key="6">
    <source>
        <dbReference type="ARBA" id="ARBA00023136"/>
    </source>
</evidence>
<evidence type="ECO:0000256" key="3">
    <source>
        <dbReference type="ARBA" id="ARBA00022741"/>
    </source>
</evidence>
<dbReference type="KEGG" id="ole:K0B96_13330"/>
<dbReference type="EMBL" id="CP080507">
    <property type="protein sequence ID" value="QYM78276.1"/>
    <property type="molecule type" value="Genomic_DNA"/>
</dbReference>
<evidence type="ECO:0000256" key="4">
    <source>
        <dbReference type="ARBA" id="ARBA00022801"/>
    </source>
</evidence>
<dbReference type="SUPFAM" id="SSF52540">
    <property type="entry name" value="P-loop containing nucleoside triphosphate hydrolases"/>
    <property type="match status" value="1"/>
</dbReference>
<protein>
    <recommendedName>
        <fullName evidence="9">Signal recognition particle receptor FtsY</fullName>
        <shortName evidence="9">SRP receptor</shortName>
        <ecNumber evidence="9">3.6.5.4</ecNumber>
    </recommendedName>
</protein>
<dbReference type="Gene3D" id="1.20.120.140">
    <property type="entry name" value="Signal recognition particle SRP54, nucleotide-binding domain"/>
    <property type="match status" value="1"/>
</dbReference>
<dbReference type="InterPro" id="IPR042101">
    <property type="entry name" value="SRP54_N_sf"/>
</dbReference>
<dbReference type="SMART" id="SM00382">
    <property type="entry name" value="AAA"/>
    <property type="match status" value="1"/>
</dbReference>
<evidence type="ECO:0000256" key="2">
    <source>
        <dbReference type="ARBA" id="ARBA00022490"/>
    </source>
</evidence>
<evidence type="ECO:0000259" key="10">
    <source>
        <dbReference type="PROSITE" id="PS00300"/>
    </source>
</evidence>
<dbReference type="Gene3D" id="3.40.50.300">
    <property type="entry name" value="P-loop containing nucleotide triphosphate hydrolases"/>
    <property type="match status" value="1"/>
</dbReference>
<dbReference type="HAMAP" id="MF_00920">
    <property type="entry name" value="FtsY"/>
    <property type="match status" value="1"/>
</dbReference>
<keyword evidence="12" id="KW-1185">Reference proteome</keyword>
<keyword evidence="3 9" id="KW-0547">Nucleotide-binding</keyword>
<dbReference type="RefSeq" id="WP_220161380.1">
    <property type="nucleotide sequence ID" value="NZ_CP080507.1"/>
</dbReference>
<dbReference type="CDD" id="cd17874">
    <property type="entry name" value="FtsY"/>
    <property type="match status" value="1"/>
</dbReference>
<evidence type="ECO:0000313" key="12">
    <source>
        <dbReference type="Proteomes" id="UP000825051"/>
    </source>
</evidence>
<organism evidence="11 12">
    <name type="scientific">Horticoccus luteus</name>
    <dbReference type="NCBI Taxonomy" id="2862869"/>
    <lineage>
        <taxon>Bacteria</taxon>
        <taxon>Pseudomonadati</taxon>
        <taxon>Verrucomicrobiota</taxon>
        <taxon>Opitutia</taxon>
        <taxon>Opitutales</taxon>
        <taxon>Opitutaceae</taxon>
        <taxon>Horticoccus</taxon>
    </lineage>
</organism>
<dbReference type="InterPro" id="IPR013822">
    <property type="entry name" value="Signal_recog_particl_SRP54_hlx"/>
</dbReference>
<dbReference type="PANTHER" id="PTHR43134:SF1">
    <property type="entry name" value="SIGNAL RECOGNITION PARTICLE RECEPTOR SUBUNIT ALPHA"/>
    <property type="match status" value="1"/>
</dbReference>
<dbReference type="PANTHER" id="PTHR43134">
    <property type="entry name" value="SIGNAL RECOGNITION PARTICLE RECEPTOR SUBUNIT ALPHA"/>
    <property type="match status" value="1"/>
</dbReference>
<feature type="binding site" evidence="9">
    <location>
        <begin position="283"/>
        <end position="286"/>
    </location>
    <ligand>
        <name>GTP</name>
        <dbReference type="ChEBI" id="CHEBI:37565"/>
    </ligand>
</feature>
<keyword evidence="2 9" id="KW-0963">Cytoplasm</keyword>
<dbReference type="InterPro" id="IPR036225">
    <property type="entry name" value="SRP/SRP_N"/>
</dbReference>
<dbReference type="AlphaFoldDB" id="A0A8F9TUK1"/>
<dbReference type="GO" id="GO:0006614">
    <property type="term" value="P:SRP-dependent cotranslational protein targeting to membrane"/>
    <property type="evidence" value="ECO:0007669"/>
    <property type="project" value="InterPro"/>
</dbReference>
<dbReference type="EC" id="3.6.5.4" evidence="9"/>
<dbReference type="InterPro" id="IPR004390">
    <property type="entry name" value="SR_rcpt_FtsY"/>
</dbReference>
<evidence type="ECO:0000256" key="1">
    <source>
        <dbReference type="ARBA" id="ARBA00022475"/>
    </source>
</evidence>
<reference evidence="11" key="1">
    <citation type="submission" date="2021-08" db="EMBL/GenBank/DDBJ databases">
        <title>Genome of a novel bacterium of the phylum Verrucomicrobia, Oleiharenicola sp. KSB-15.</title>
        <authorList>
            <person name="Chung J.-H."/>
            <person name="Ahn J.-H."/>
            <person name="Yoon Y."/>
            <person name="Kim D.-Y."/>
            <person name="An S.-H."/>
            <person name="Park I."/>
            <person name="Yeon J."/>
        </authorList>
    </citation>
    <scope>NUCLEOTIDE SEQUENCE</scope>
    <source>
        <strain evidence="11">KSB-15</strain>
    </source>
</reference>
<keyword evidence="7 9" id="KW-0675">Receptor</keyword>
<dbReference type="Pfam" id="PF02881">
    <property type="entry name" value="SRP54_N"/>
    <property type="match status" value="1"/>
</dbReference>
<comment type="similarity">
    <text evidence="9">Belongs to the GTP-binding SRP family. FtsY subfamily.</text>
</comment>
<keyword evidence="4 9" id="KW-0378">Hydrolase</keyword>
<comment type="subcellular location">
    <subcellularLocation>
        <location evidence="9">Cell membrane</location>
        <topology evidence="9">Peripheral membrane protein</topology>
        <orientation evidence="9">Cytoplasmic side</orientation>
    </subcellularLocation>
    <subcellularLocation>
        <location evidence="9">Cytoplasm</location>
    </subcellularLocation>
</comment>
<dbReference type="PROSITE" id="PS00300">
    <property type="entry name" value="SRP54"/>
    <property type="match status" value="1"/>
</dbReference>
<sequence length="334" mass="35813">MFGLFKKFKEGFSKTVSSIAAKTRGLFGGRKIDAASLGELEEALYTADFGVETTTEILAEIKKAYGKDKDLQGRQAAEIGAAVLRRVLAGSEGTLEGAALRGEGTPSTLNALRGERSAPELADGAAEKKPIVIAMIGVNGSGKTTTAAKLGWKLKQDGRTVTLAACDTFRAAAVEQLKSWAQRLDLEIVASHTGADSAAVAFDGWQAAKARERDYLIIDTAGRLHTKSNLMEELAKIRRVLQKHDPSAPQHRWLVVDGSLGSNSIEQAKVFHQHFGLTGLVVTKLDGTSRGGALVGIYRQLKVPIYFLGLGEQPEDLQPFSIENYAKAVFGLDS</sequence>
<keyword evidence="1 9" id="KW-1003">Cell membrane</keyword>
<dbReference type="InterPro" id="IPR003593">
    <property type="entry name" value="AAA+_ATPase"/>
</dbReference>
<feature type="binding site" evidence="9">
    <location>
        <begin position="137"/>
        <end position="144"/>
    </location>
    <ligand>
        <name>GTP</name>
        <dbReference type="ChEBI" id="CHEBI:37565"/>
    </ligand>
</feature>
<evidence type="ECO:0000256" key="7">
    <source>
        <dbReference type="ARBA" id="ARBA00023170"/>
    </source>
</evidence>
<keyword evidence="6 9" id="KW-0472">Membrane</keyword>
<dbReference type="Proteomes" id="UP000825051">
    <property type="component" value="Chromosome"/>
</dbReference>
<dbReference type="GO" id="GO:0005525">
    <property type="term" value="F:GTP binding"/>
    <property type="evidence" value="ECO:0007669"/>
    <property type="project" value="UniProtKB-UniRule"/>
</dbReference>
<proteinExistence type="inferred from homology"/>
<feature type="binding site" evidence="9">
    <location>
        <begin position="219"/>
        <end position="223"/>
    </location>
    <ligand>
        <name>GTP</name>
        <dbReference type="ChEBI" id="CHEBI:37565"/>
    </ligand>
</feature>
<dbReference type="GO" id="GO:0005886">
    <property type="term" value="C:plasma membrane"/>
    <property type="evidence" value="ECO:0007669"/>
    <property type="project" value="UniProtKB-SubCell"/>
</dbReference>
<dbReference type="SMART" id="SM00963">
    <property type="entry name" value="SRP54_N"/>
    <property type="match status" value="1"/>
</dbReference>